<evidence type="ECO:0000313" key="2">
    <source>
        <dbReference type="Proteomes" id="UP001367508"/>
    </source>
</evidence>
<reference evidence="1 2" key="1">
    <citation type="submission" date="2024-01" db="EMBL/GenBank/DDBJ databases">
        <title>The genomes of 5 underutilized Papilionoideae crops provide insights into root nodulation and disease resistanc.</title>
        <authorList>
            <person name="Jiang F."/>
        </authorList>
    </citation>
    <scope>NUCLEOTIDE SEQUENCE [LARGE SCALE GENOMIC DNA]</scope>
    <source>
        <strain evidence="1">LVBAO_FW01</strain>
        <tissue evidence="1">Leaves</tissue>
    </source>
</reference>
<keyword evidence="2" id="KW-1185">Reference proteome</keyword>
<accession>A0AAN9PW81</accession>
<dbReference type="EMBL" id="JAYMYQ010000009">
    <property type="protein sequence ID" value="KAK7313206.1"/>
    <property type="molecule type" value="Genomic_DNA"/>
</dbReference>
<dbReference type="AlphaFoldDB" id="A0AAN9PW81"/>
<sequence>MEPHFHQSNQTTLGFLHVKHSKPHVFEAVNNRMKLKVKIQYLHETDDEKSSTCVAGRVKEVQMVREDIHMPKMITEKMLENDIIIWMVILRFLTPMHQSDTESEKNDDEIVVMLWKVYFDKRSMFRSSTIDIPSVDVGLIVLKLILLSKKKDRTYVLILWVEVMEVLVMKIEVLEVLVLEIEFLRGLKSWVVQAMKDRRELDKWRLVDEALDEKIMEKLNANSEHHSWRRLALTLPSWRPRMRSSPTCKLGQE</sequence>
<evidence type="ECO:0000313" key="1">
    <source>
        <dbReference type="EMBL" id="KAK7313206.1"/>
    </source>
</evidence>
<dbReference type="Proteomes" id="UP001367508">
    <property type="component" value="Unassembled WGS sequence"/>
</dbReference>
<organism evidence="1 2">
    <name type="scientific">Canavalia gladiata</name>
    <name type="common">Sword bean</name>
    <name type="synonym">Dolichos gladiatus</name>
    <dbReference type="NCBI Taxonomy" id="3824"/>
    <lineage>
        <taxon>Eukaryota</taxon>
        <taxon>Viridiplantae</taxon>
        <taxon>Streptophyta</taxon>
        <taxon>Embryophyta</taxon>
        <taxon>Tracheophyta</taxon>
        <taxon>Spermatophyta</taxon>
        <taxon>Magnoliopsida</taxon>
        <taxon>eudicotyledons</taxon>
        <taxon>Gunneridae</taxon>
        <taxon>Pentapetalae</taxon>
        <taxon>rosids</taxon>
        <taxon>fabids</taxon>
        <taxon>Fabales</taxon>
        <taxon>Fabaceae</taxon>
        <taxon>Papilionoideae</taxon>
        <taxon>50 kb inversion clade</taxon>
        <taxon>NPAAA clade</taxon>
        <taxon>indigoferoid/millettioid clade</taxon>
        <taxon>Phaseoleae</taxon>
        <taxon>Canavalia</taxon>
    </lineage>
</organism>
<gene>
    <name evidence="1" type="ORF">VNO77_37731</name>
</gene>
<comment type="caution">
    <text evidence="1">The sequence shown here is derived from an EMBL/GenBank/DDBJ whole genome shotgun (WGS) entry which is preliminary data.</text>
</comment>
<protein>
    <submittedName>
        <fullName evidence="1">Uncharacterized protein</fullName>
    </submittedName>
</protein>
<proteinExistence type="predicted"/>
<name>A0AAN9PW81_CANGL</name>